<evidence type="ECO:0000313" key="3">
    <source>
        <dbReference type="Proteomes" id="UP001152320"/>
    </source>
</evidence>
<sequence>MKAIRLAFLIGLLALLLVSCDAAHCTGPDGTQYGDREKWSTGPCSGCSCAVINDNLALPMCWAIAGGPGCE</sequence>
<feature type="signal peptide" evidence="1">
    <location>
        <begin position="1"/>
        <end position="22"/>
    </location>
</feature>
<organism evidence="2 3">
    <name type="scientific">Holothuria leucospilota</name>
    <name type="common">Black long sea cucumber</name>
    <name type="synonym">Mertensiothuria leucospilota</name>
    <dbReference type="NCBI Taxonomy" id="206669"/>
    <lineage>
        <taxon>Eukaryota</taxon>
        <taxon>Metazoa</taxon>
        <taxon>Echinodermata</taxon>
        <taxon>Eleutherozoa</taxon>
        <taxon>Echinozoa</taxon>
        <taxon>Holothuroidea</taxon>
        <taxon>Aspidochirotacea</taxon>
        <taxon>Aspidochirotida</taxon>
        <taxon>Holothuriidae</taxon>
        <taxon>Holothuria</taxon>
    </lineage>
</organism>
<proteinExistence type="predicted"/>
<dbReference type="AlphaFoldDB" id="A0A9Q1BZG0"/>
<keyword evidence="1" id="KW-0732">Signal</keyword>
<dbReference type="PROSITE" id="PS51257">
    <property type="entry name" value="PROKAR_LIPOPROTEIN"/>
    <property type="match status" value="1"/>
</dbReference>
<feature type="chain" id="PRO_5040474078" evidence="1">
    <location>
        <begin position="23"/>
        <end position="71"/>
    </location>
</feature>
<accession>A0A9Q1BZG0</accession>
<comment type="caution">
    <text evidence="2">The sequence shown here is derived from an EMBL/GenBank/DDBJ whole genome shotgun (WGS) entry which is preliminary data.</text>
</comment>
<gene>
    <name evidence="2" type="ORF">HOLleu_19293</name>
</gene>
<dbReference type="EMBL" id="JAIZAY010000009">
    <property type="protein sequence ID" value="KAJ8035572.1"/>
    <property type="molecule type" value="Genomic_DNA"/>
</dbReference>
<evidence type="ECO:0000256" key="1">
    <source>
        <dbReference type="SAM" id="SignalP"/>
    </source>
</evidence>
<protein>
    <submittedName>
        <fullName evidence="2">Uncharacterized protein</fullName>
    </submittedName>
</protein>
<evidence type="ECO:0000313" key="2">
    <source>
        <dbReference type="EMBL" id="KAJ8035572.1"/>
    </source>
</evidence>
<reference evidence="2" key="1">
    <citation type="submission" date="2021-10" db="EMBL/GenBank/DDBJ databases">
        <title>Tropical sea cucumber genome reveals ecological adaptation and Cuvierian tubules defense mechanism.</title>
        <authorList>
            <person name="Chen T."/>
        </authorList>
    </citation>
    <scope>NUCLEOTIDE SEQUENCE</scope>
    <source>
        <strain evidence="2">Nanhai2018</strain>
        <tissue evidence="2">Muscle</tissue>
    </source>
</reference>
<name>A0A9Q1BZG0_HOLLE</name>
<dbReference type="Proteomes" id="UP001152320">
    <property type="component" value="Chromosome 9"/>
</dbReference>
<keyword evidence="3" id="KW-1185">Reference proteome</keyword>